<keyword evidence="1" id="KW-0472">Membrane</keyword>
<gene>
    <name evidence="2" type="ORF">AAND1436_LOCUS17425</name>
</gene>
<evidence type="ECO:0000256" key="1">
    <source>
        <dbReference type="SAM" id="Phobius"/>
    </source>
</evidence>
<sequence length="239" mass="26127">MAQAAIVGSRPPCKPATCLRVADWLRTWSRDEEARRRQEVSAARAGFAVAAMVFLPGPFIPVLNGPPSAYALSMRPWLLGVLAALLPVATARFMVNDVIGGLFLFLTAGVGLYAVVSGMDMMWLVCLALVLFLNAVFDAAILCARISRSELPVFGESQSHRAIAVHSLLCLGPLVELVGAALCWRVYREHMSNMFAEMDERVAVVDLVRQDVSTGFHEEHHITRRQGWSLTYAASLSVT</sequence>
<dbReference type="AlphaFoldDB" id="A0A7S2G078"/>
<keyword evidence="1" id="KW-0812">Transmembrane</keyword>
<proteinExistence type="predicted"/>
<feature type="transmembrane region" description="Helical" evidence="1">
    <location>
        <begin position="98"/>
        <end position="116"/>
    </location>
</feature>
<protein>
    <submittedName>
        <fullName evidence="2">Uncharacterized protein</fullName>
    </submittedName>
</protein>
<organism evidence="2">
    <name type="scientific">Alexandrium andersonii</name>
    <dbReference type="NCBI Taxonomy" id="327968"/>
    <lineage>
        <taxon>Eukaryota</taxon>
        <taxon>Sar</taxon>
        <taxon>Alveolata</taxon>
        <taxon>Dinophyceae</taxon>
        <taxon>Gonyaulacales</taxon>
        <taxon>Pyrocystaceae</taxon>
        <taxon>Alexandrium</taxon>
    </lineage>
</organism>
<feature type="transmembrane region" description="Helical" evidence="1">
    <location>
        <begin position="122"/>
        <end position="142"/>
    </location>
</feature>
<dbReference type="EMBL" id="HBGQ01035372">
    <property type="protein sequence ID" value="CAD9423096.1"/>
    <property type="molecule type" value="Transcribed_RNA"/>
</dbReference>
<keyword evidence="1" id="KW-1133">Transmembrane helix</keyword>
<feature type="transmembrane region" description="Helical" evidence="1">
    <location>
        <begin position="163"/>
        <end position="187"/>
    </location>
</feature>
<accession>A0A7S2G078</accession>
<feature type="transmembrane region" description="Helical" evidence="1">
    <location>
        <begin position="45"/>
        <end position="63"/>
    </location>
</feature>
<reference evidence="2" key="1">
    <citation type="submission" date="2021-01" db="EMBL/GenBank/DDBJ databases">
        <authorList>
            <person name="Corre E."/>
            <person name="Pelletier E."/>
            <person name="Niang G."/>
            <person name="Scheremetjew M."/>
            <person name="Finn R."/>
            <person name="Kale V."/>
            <person name="Holt S."/>
            <person name="Cochrane G."/>
            <person name="Meng A."/>
            <person name="Brown T."/>
            <person name="Cohen L."/>
        </authorList>
    </citation>
    <scope>NUCLEOTIDE SEQUENCE</scope>
    <source>
        <strain evidence="2">CCMP2222</strain>
    </source>
</reference>
<evidence type="ECO:0000313" key="2">
    <source>
        <dbReference type="EMBL" id="CAD9423096.1"/>
    </source>
</evidence>
<name>A0A7S2G078_9DINO</name>